<dbReference type="CDD" id="cd03776">
    <property type="entry name" value="MATH_TRAF6"/>
    <property type="match status" value="1"/>
</dbReference>
<evidence type="ECO:0000256" key="1">
    <source>
        <dbReference type="ARBA" id="ARBA00004496"/>
    </source>
</evidence>
<dbReference type="Proteomes" id="UP000830375">
    <property type="component" value="Unassembled WGS sequence"/>
</dbReference>
<keyword evidence="2" id="KW-0963">Cytoplasm</keyword>
<evidence type="ECO:0000256" key="3">
    <source>
        <dbReference type="ARBA" id="ARBA00022723"/>
    </source>
</evidence>
<dbReference type="InterPro" id="IPR002083">
    <property type="entry name" value="MATH/TRAF_dom"/>
</dbReference>
<evidence type="ECO:0000259" key="11">
    <source>
        <dbReference type="PROSITE" id="PS50145"/>
    </source>
</evidence>
<evidence type="ECO:0000256" key="8">
    <source>
        <dbReference type="SAM" id="Coils"/>
    </source>
</evidence>
<dbReference type="Pfam" id="PF21355">
    <property type="entry name" value="TRAF-mep_MATH"/>
    <property type="match status" value="1"/>
</dbReference>
<dbReference type="PANTHER" id="PTHR10131:SF152">
    <property type="entry name" value="TNF RECEPTOR-ASSOCIATED FACTOR 6"/>
    <property type="match status" value="1"/>
</dbReference>
<keyword evidence="3 7" id="KW-0479">Metal-binding</keyword>
<evidence type="ECO:0000256" key="7">
    <source>
        <dbReference type="PROSITE-ProRule" id="PRU00207"/>
    </source>
</evidence>
<keyword evidence="13" id="KW-1185">Reference proteome</keyword>
<evidence type="ECO:0000259" key="10">
    <source>
        <dbReference type="PROSITE" id="PS50144"/>
    </source>
</evidence>
<evidence type="ECO:0000256" key="5">
    <source>
        <dbReference type="ARBA" id="ARBA00022771"/>
    </source>
</evidence>
<name>A0ABQ8MHU7_LABRO</name>
<evidence type="ECO:0000313" key="12">
    <source>
        <dbReference type="EMBL" id="KAI2662450.1"/>
    </source>
</evidence>
<proteinExistence type="predicted"/>
<dbReference type="Gene3D" id="3.30.40.10">
    <property type="entry name" value="Zinc/RING finger domain, C3HC4 (zinc finger)"/>
    <property type="match status" value="2"/>
</dbReference>
<dbReference type="InterPro" id="IPR001293">
    <property type="entry name" value="Znf_TRAF"/>
</dbReference>
<evidence type="ECO:0000256" key="4">
    <source>
        <dbReference type="ARBA" id="ARBA00022737"/>
    </source>
</evidence>
<keyword evidence="5 7" id="KW-0863">Zinc-finger</keyword>
<keyword evidence="12" id="KW-0675">Receptor</keyword>
<dbReference type="PANTHER" id="PTHR10131">
    <property type="entry name" value="TNF RECEPTOR ASSOCIATED FACTOR"/>
    <property type="match status" value="1"/>
</dbReference>
<dbReference type="Gene3D" id="2.60.210.10">
    <property type="entry name" value="Apoptosis, Tumor Necrosis Factor Receptor Associated Protein 2, Chain A"/>
    <property type="match status" value="1"/>
</dbReference>
<evidence type="ECO:0000313" key="13">
    <source>
        <dbReference type="Proteomes" id="UP000830375"/>
    </source>
</evidence>
<evidence type="ECO:0000256" key="9">
    <source>
        <dbReference type="SAM" id="MobiDB-lite"/>
    </source>
</evidence>
<gene>
    <name evidence="12" type="ORF">H4Q32_001302</name>
</gene>
<dbReference type="SUPFAM" id="SSF49599">
    <property type="entry name" value="TRAF domain-like"/>
    <property type="match status" value="2"/>
</dbReference>
<organism evidence="12 13">
    <name type="scientific">Labeo rohita</name>
    <name type="common">Indian major carp</name>
    <name type="synonym">Cyprinus rohita</name>
    <dbReference type="NCBI Taxonomy" id="84645"/>
    <lineage>
        <taxon>Eukaryota</taxon>
        <taxon>Metazoa</taxon>
        <taxon>Chordata</taxon>
        <taxon>Craniata</taxon>
        <taxon>Vertebrata</taxon>
        <taxon>Euteleostomi</taxon>
        <taxon>Actinopterygii</taxon>
        <taxon>Neopterygii</taxon>
        <taxon>Teleostei</taxon>
        <taxon>Ostariophysi</taxon>
        <taxon>Cypriniformes</taxon>
        <taxon>Cyprinidae</taxon>
        <taxon>Labeoninae</taxon>
        <taxon>Labeonini</taxon>
        <taxon>Labeo</taxon>
    </lineage>
</organism>
<feature type="domain" description="TRAF-type" evidence="11">
    <location>
        <begin position="234"/>
        <end position="279"/>
    </location>
</feature>
<comment type="subcellular location">
    <subcellularLocation>
        <location evidence="1">Cytoplasm</location>
    </subcellularLocation>
</comment>
<dbReference type="PROSITE" id="PS50145">
    <property type="entry name" value="ZF_TRAF"/>
    <property type="match status" value="1"/>
</dbReference>
<feature type="domain" description="MATH" evidence="10">
    <location>
        <begin position="406"/>
        <end position="552"/>
    </location>
</feature>
<keyword evidence="6 7" id="KW-0862">Zinc</keyword>
<dbReference type="InterPro" id="IPR037309">
    <property type="entry name" value="TRAF6_MATH"/>
</dbReference>
<evidence type="ECO:0000256" key="2">
    <source>
        <dbReference type="ARBA" id="ARBA00022490"/>
    </source>
</evidence>
<evidence type="ECO:0000256" key="6">
    <source>
        <dbReference type="ARBA" id="ARBA00022833"/>
    </source>
</evidence>
<comment type="caution">
    <text evidence="12">The sequence shown here is derived from an EMBL/GenBank/DDBJ whole genome shotgun (WGS) entry which is preliminary data.</text>
</comment>
<feature type="region of interest" description="Disordered" evidence="9">
    <location>
        <begin position="144"/>
        <end position="169"/>
    </location>
</feature>
<reference evidence="12 13" key="1">
    <citation type="submission" date="2022-01" db="EMBL/GenBank/DDBJ databases">
        <title>A high-quality chromosome-level genome assembly of rohu carp, Labeo rohita.</title>
        <authorList>
            <person name="Arick M.A. II"/>
            <person name="Hsu C.-Y."/>
            <person name="Magbanua Z."/>
            <person name="Pechanova O."/>
            <person name="Grover C."/>
            <person name="Miller E."/>
            <person name="Thrash A."/>
            <person name="Ezzel L."/>
            <person name="Alam S."/>
            <person name="Benzie J."/>
            <person name="Hamilton M."/>
            <person name="Karsi A."/>
            <person name="Lawrence M.L."/>
            <person name="Peterson D.G."/>
        </authorList>
    </citation>
    <scope>NUCLEOTIDE SEQUENCE [LARGE SCALE GENOMIC DNA]</scope>
    <source>
        <strain evidence="13">BAU-BD-2019</strain>
        <tissue evidence="12">Blood</tissue>
    </source>
</reference>
<dbReference type="EMBL" id="JACTAM010000007">
    <property type="protein sequence ID" value="KAI2662450.1"/>
    <property type="molecule type" value="Genomic_DNA"/>
</dbReference>
<feature type="compositionally biased region" description="Polar residues" evidence="9">
    <location>
        <begin position="147"/>
        <end position="162"/>
    </location>
</feature>
<dbReference type="SMART" id="SM00061">
    <property type="entry name" value="MATH"/>
    <property type="match status" value="1"/>
</dbReference>
<accession>A0ABQ8MHU7</accession>
<dbReference type="PROSITE" id="PS50144">
    <property type="entry name" value="MATH"/>
    <property type="match status" value="1"/>
</dbReference>
<keyword evidence="4" id="KW-0677">Repeat</keyword>
<keyword evidence="8" id="KW-0175">Coiled coil</keyword>
<dbReference type="InterPro" id="IPR049342">
    <property type="entry name" value="TRAF1-6_MATH_dom"/>
</dbReference>
<sequence length="574" mass="64806">MQRGRENSGLWGDTKASSQACVRKQNSSGQLSLQVLSVILCGATGLFSLLPTEKNEERGNSTTLWTSIVSSVQQQNLNAKRAFGSDRVDADLRPAESSTSRRISRGFVCGNWSGMACSDLDKPSLDDFYYDTDSPSCAAAMEKETDSYLSPTENPSNISVSASIPPDQQGYDVEFDPPLESKDTGQKCPVDNEVLLEEQLFPDNFAKREILSLTVRCPNAGCSDKMELRQLEKHSSQCKFATVQCPQCLESVRKSHLDEHKSQQCLQRLLTCPDCAESFVYAGKQMPRNELAQHMQEFTQMHMRYMAEFLRSQTLNSCPVPSVATHSSSDERGASARAPDSCQCRQELMNLRETVLELEGRLVRQDQQIRELCIHNETQKIQVTDLRRKLGTLEEATRELEAQQYQGIYVWRLENFSVHLRSQEAGQPIVLHSPPFYTGRPGYKLCLRLHLQTPSAPRCSNYISLFVHTMQGEFDSQLSWPLQGMIRLSVLDQVEGQHHVEVMETKPDLQAFQRPTVLRNPKGFGYVTFLHLQALRQRGFVKDDVLLVRCEVTPRFDASLRREGVQPRGSEPSL</sequence>
<protein>
    <submittedName>
        <fullName evidence="12">TNF receptor-associated factor 6</fullName>
    </submittedName>
</protein>
<dbReference type="InterPro" id="IPR013083">
    <property type="entry name" value="Znf_RING/FYVE/PHD"/>
</dbReference>
<feature type="zinc finger region" description="TRAF-type" evidence="7">
    <location>
        <begin position="234"/>
        <end position="279"/>
    </location>
</feature>
<feature type="coiled-coil region" evidence="8">
    <location>
        <begin position="348"/>
        <end position="403"/>
    </location>
</feature>
<dbReference type="InterPro" id="IPR008974">
    <property type="entry name" value="TRAF-like"/>
</dbReference>